<dbReference type="OrthoDB" id="4029976at2"/>
<dbReference type="Gene3D" id="1.10.1040.10">
    <property type="entry name" value="N-(1-d-carboxylethyl)-l-norvaline Dehydrogenase, domain 2"/>
    <property type="match status" value="1"/>
</dbReference>
<organism evidence="3 4">
    <name type="scientific">Streptomyces hainanensis</name>
    <dbReference type="NCBI Taxonomy" id="402648"/>
    <lineage>
        <taxon>Bacteria</taxon>
        <taxon>Bacillati</taxon>
        <taxon>Actinomycetota</taxon>
        <taxon>Actinomycetes</taxon>
        <taxon>Kitasatosporales</taxon>
        <taxon>Streptomycetaceae</taxon>
        <taxon>Streptomyces</taxon>
    </lineage>
</organism>
<sequence length="218" mass="22716">MAIPPMIGHPGATLLYSGSRAVFDTHEKTLERLGVAAFLSDDPGTAPLYDIALLSAMYGLFGGALHALAMVRPGEGRATEFTSTLLLPWLQAMMASVPEFARQLDSGELGTRAANSNLAMQAAAYVNLLDASAAEGVDPLLVRPMGELLHRAVAAGHGDGDVPALATLLRARPPHRRRRPLNRPAAGGPKATRPPTVTRAPRVTRAAGPSVGPAGRPG</sequence>
<feature type="compositionally biased region" description="Basic residues" evidence="1">
    <location>
        <begin position="172"/>
        <end position="181"/>
    </location>
</feature>
<accession>A0A4R4T5Z5</accession>
<dbReference type="EMBL" id="SMKI01000251">
    <property type="protein sequence ID" value="TDC72350.1"/>
    <property type="molecule type" value="Genomic_DNA"/>
</dbReference>
<keyword evidence="4" id="KW-1185">Reference proteome</keyword>
<evidence type="ECO:0000256" key="1">
    <source>
        <dbReference type="SAM" id="MobiDB-lite"/>
    </source>
</evidence>
<comment type="caution">
    <text evidence="3">The sequence shown here is derived from an EMBL/GenBank/DDBJ whole genome shotgun (WGS) entry which is preliminary data.</text>
</comment>
<dbReference type="InterPro" id="IPR048666">
    <property type="entry name" value="RedAm-like_C"/>
</dbReference>
<proteinExistence type="predicted"/>
<feature type="region of interest" description="Disordered" evidence="1">
    <location>
        <begin position="169"/>
        <end position="218"/>
    </location>
</feature>
<dbReference type="InterPro" id="IPR013328">
    <property type="entry name" value="6PGD_dom2"/>
</dbReference>
<feature type="domain" description="NADPH-dependent reductive aminase-like C-terminal" evidence="2">
    <location>
        <begin position="42"/>
        <end position="170"/>
    </location>
</feature>
<dbReference type="Proteomes" id="UP000295345">
    <property type="component" value="Unassembled WGS sequence"/>
</dbReference>
<evidence type="ECO:0000259" key="2">
    <source>
        <dbReference type="Pfam" id="PF21761"/>
    </source>
</evidence>
<evidence type="ECO:0000313" key="4">
    <source>
        <dbReference type="Proteomes" id="UP000295345"/>
    </source>
</evidence>
<dbReference type="AlphaFoldDB" id="A0A4R4T5Z5"/>
<evidence type="ECO:0000313" key="3">
    <source>
        <dbReference type="EMBL" id="TDC72350.1"/>
    </source>
</evidence>
<protein>
    <recommendedName>
        <fullName evidence="2">NADPH-dependent reductive aminase-like C-terminal domain-containing protein</fullName>
    </recommendedName>
</protein>
<reference evidence="3 4" key="1">
    <citation type="submission" date="2019-03" db="EMBL/GenBank/DDBJ databases">
        <title>Draft genome sequences of novel Actinobacteria.</title>
        <authorList>
            <person name="Sahin N."/>
            <person name="Ay H."/>
            <person name="Saygin H."/>
        </authorList>
    </citation>
    <scope>NUCLEOTIDE SEQUENCE [LARGE SCALE GENOMIC DNA]</scope>
    <source>
        <strain evidence="3 4">DSM 41900</strain>
    </source>
</reference>
<gene>
    <name evidence="3" type="ORF">E1283_21980</name>
</gene>
<dbReference type="Pfam" id="PF21761">
    <property type="entry name" value="RedAm-like_C"/>
    <property type="match status" value="1"/>
</dbReference>
<name>A0A4R4T5Z5_9ACTN</name>